<comment type="caution">
    <text evidence="1">The sequence shown here is derived from an EMBL/GenBank/DDBJ whole genome shotgun (WGS) entry which is preliminary data.</text>
</comment>
<keyword evidence="2" id="KW-1185">Reference proteome</keyword>
<evidence type="ECO:0000313" key="2">
    <source>
        <dbReference type="Proteomes" id="UP000635606"/>
    </source>
</evidence>
<accession>A0A8J4A099</accession>
<dbReference type="Proteomes" id="UP000635606">
    <property type="component" value="Unassembled WGS sequence"/>
</dbReference>
<protein>
    <submittedName>
        <fullName evidence="1">Uncharacterized protein</fullName>
    </submittedName>
</protein>
<gene>
    <name evidence="1" type="ORF">Voc01_056620</name>
</gene>
<dbReference type="AlphaFoldDB" id="A0A8J4A099"/>
<reference evidence="1" key="1">
    <citation type="submission" date="2021-01" db="EMBL/GenBank/DDBJ databases">
        <title>Whole genome shotgun sequence of Virgisporangium ochraceum NBRC 16418.</title>
        <authorList>
            <person name="Komaki H."/>
            <person name="Tamura T."/>
        </authorList>
    </citation>
    <scope>NUCLEOTIDE SEQUENCE</scope>
    <source>
        <strain evidence="1">NBRC 16418</strain>
    </source>
</reference>
<evidence type="ECO:0000313" key="1">
    <source>
        <dbReference type="EMBL" id="GIJ70745.1"/>
    </source>
</evidence>
<sequence>MRAAARLLVDNGPAGWRTATLSVDLVARGHGGEGVRYRTADGNGVHVPAMSHTAIAVPMVELFGRLVEGTRIRQVAVDLTVDSDGAFDAVARFGLRQAGAGGSYTVVLRDDLPPPRSG</sequence>
<dbReference type="EMBL" id="BOPH01000082">
    <property type="protein sequence ID" value="GIJ70745.1"/>
    <property type="molecule type" value="Genomic_DNA"/>
</dbReference>
<proteinExistence type="predicted"/>
<name>A0A8J4A099_9ACTN</name>
<organism evidence="1 2">
    <name type="scientific">Virgisporangium ochraceum</name>
    <dbReference type="NCBI Taxonomy" id="65505"/>
    <lineage>
        <taxon>Bacteria</taxon>
        <taxon>Bacillati</taxon>
        <taxon>Actinomycetota</taxon>
        <taxon>Actinomycetes</taxon>
        <taxon>Micromonosporales</taxon>
        <taxon>Micromonosporaceae</taxon>
        <taxon>Virgisporangium</taxon>
    </lineage>
</organism>